<evidence type="ECO:0000313" key="3">
    <source>
        <dbReference type="Proteomes" id="UP000274556"/>
    </source>
</evidence>
<dbReference type="PANTHER" id="PTHR15020:SF45">
    <property type="entry name" value="NAD(P)-BINDING DOMAIN-CONTAINING PROTEIN"/>
    <property type="match status" value="1"/>
</dbReference>
<dbReference type="OrthoDB" id="9803892at2"/>
<accession>A0A495VA37</accession>
<organism evidence="2 3">
    <name type="scientific">Thiocapsa rosea</name>
    <dbReference type="NCBI Taxonomy" id="69360"/>
    <lineage>
        <taxon>Bacteria</taxon>
        <taxon>Pseudomonadati</taxon>
        <taxon>Pseudomonadota</taxon>
        <taxon>Gammaproteobacteria</taxon>
        <taxon>Chromatiales</taxon>
        <taxon>Chromatiaceae</taxon>
        <taxon>Thiocapsa</taxon>
    </lineage>
</organism>
<name>A0A495VA37_9GAMM</name>
<feature type="domain" description="NAD(P)-binding" evidence="1">
    <location>
        <begin position="10"/>
        <end position="197"/>
    </location>
</feature>
<reference evidence="2 3" key="1">
    <citation type="submission" date="2018-10" db="EMBL/GenBank/DDBJ databases">
        <title>Genomic Encyclopedia of Archaeal and Bacterial Type Strains, Phase II (KMG-II): from individual species to whole genera.</title>
        <authorList>
            <person name="Goeker M."/>
        </authorList>
    </citation>
    <scope>NUCLEOTIDE SEQUENCE [LARGE SCALE GENOMIC DNA]</scope>
    <source>
        <strain evidence="2 3">DSM 235</strain>
    </source>
</reference>
<dbReference type="InterPro" id="IPR036291">
    <property type="entry name" value="NAD(P)-bd_dom_sf"/>
</dbReference>
<dbReference type="PANTHER" id="PTHR15020">
    <property type="entry name" value="FLAVIN REDUCTASE-RELATED"/>
    <property type="match status" value="1"/>
</dbReference>
<proteinExistence type="predicted"/>
<evidence type="ECO:0000313" key="2">
    <source>
        <dbReference type="EMBL" id="RKT44658.1"/>
    </source>
</evidence>
<sequence>MSAPPVVIFGASRGTGLEFARLLRAQDVPVIALLRGETGRAELDALGVELVHGDVMDPAALEATLALAPSGYRIVSTLAGLAPDGRWIDEAGNIALVDAALTRPPERFVLVTSMGCGEMAPHRSEAAIAAFGAVVDAKTRAEDHLRRSGLPYCILRPGGLRSQPATGRGILCADHAIHGFIHRADLAVLIERVLRDPSILGEALAAVDADLAHGPNPIQAVALVP</sequence>
<dbReference type="Gene3D" id="3.40.50.720">
    <property type="entry name" value="NAD(P)-binding Rossmann-like Domain"/>
    <property type="match status" value="1"/>
</dbReference>
<dbReference type="CDD" id="cd05243">
    <property type="entry name" value="SDR_a5"/>
    <property type="match status" value="1"/>
</dbReference>
<dbReference type="SUPFAM" id="SSF51735">
    <property type="entry name" value="NAD(P)-binding Rossmann-fold domains"/>
    <property type="match status" value="1"/>
</dbReference>
<dbReference type="InterPro" id="IPR016040">
    <property type="entry name" value="NAD(P)-bd_dom"/>
</dbReference>
<dbReference type="Pfam" id="PF13460">
    <property type="entry name" value="NAD_binding_10"/>
    <property type="match status" value="1"/>
</dbReference>
<protein>
    <submittedName>
        <fullName evidence="2">Putative NAD(P)-binding protein</fullName>
    </submittedName>
</protein>
<comment type="caution">
    <text evidence="2">The sequence shown here is derived from an EMBL/GenBank/DDBJ whole genome shotgun (WGS) entry which is preliminary data.</text>
</comment>
<dbReference type="Proteomes" id="UP000274556">
    <property type="component" value="Unassembled WGS sequence"/>
</dbReference>
<dbReference type="EMBL" id="RBXL01000001">
    <property type="protein sequence ID" value="RKT44658.1"/>
    <property type="molecule type" value="Genomic_DNA"/>
</dbReference>
<keyword evidence="3" id="KW-1185">Reference proteome</keyword>
<dbReference type="AlphaFoldDB" id="A0A495VA37"/>
<evidence type="ECO:0000259" key="1">
    <source>
        <dbReference type="Pfam" id="PF13460"/>
    </source>
</evidence>
<dbReference type="RefSeq" id="WP_120797072.1">
    <property type="nucleotide sequence ID" value="NZ_RBXL01000001.1"/>
</dbReference>
<gene>
    <name evidence="2" type="ORF">BDD21_2051</name>
</gene>